<dbReference type="InterPro" id="IPR000146">
    <property type="entry name" value="FBPase_class-1"/>
</dbReference>
<comment type="caution">
    <text evidence="16">The sequence shown here is derived from an EMBL/GenBank/DDBJ whole genome shotgun (WGS) entry which is preliminary data.</text>
</comment>
<dbReference type="GO" id="GO:0005986">
    <property type="term" value="P:sucrose biosynthetic process"/>
    <property type="evidence" value="ECO:0007669"/>
    <property type="project" value="TreeGrafter"/>
</dbReference>
<dbReference type="Gene3D" id="3.40.190.80">
    <property type="match status" value="1"/>
</dbReference>
<keyword evidence="9 13" id="KW-0119">Carbohydrate metabolism</keyword>
<organism evidence="16 17">
    <name type="scientific">Mitosporidium daphniae</name>
    <dbReference type="NCBI Taxonomy" id="1485682"/>
    <lineage>
        <taxon>Eukaryota</taxon>
        <taxon>Fungi</taxon>
        <taxon>Fungi incertae sedis</taxon>
        <taxon>Microsporidia</taxon>
        <taxon>Mitosporidium</taxon>
    </lineage>
</organism>
<dbReference type="PROSITE" id="PS00124">
    <property type="entry name" value="FBPASE"/>
    <property type="match status" value="1"/>
</dbReference>
<dbReference type="SUPFAM" id="SSF56655">
    <property type="entry name" value="Carbohydrate phosphatase"/>
    <property type="match status" value="1"/>
</dbReference>
<dbReference type="PIRSF" id="PIRSF500210">
    <property type="entry name" value="FBPtase"/>
    <property type="match status" value="1"/>
</dbReference>
<dbReference type="PANTHER" id="PTHR11556">
    <property type="entry name" value="FRUCTOSE-1,6-BISPHOSPHATASE-RELATED"/>
    <property type="match status" value="1"/>
</dbReference>
<evidence type="ECO:0000256" key="3">
    <source>
        <dbReference type="ARBA" id="ARBA00010941"/>
    </source>
</evidence>
<evidence type="ECO:0000313" key="17">
    <source>
        <dbReference type="Proteomes" id="UP000029725"/>
    </source>
</evidence>
<comment type="catalytic activity">
    <reaction evidence="1">
        <text>beta-D-fructose 1,6-bisphosphate + H2O = beta-D-fructose 6-phosphate + phosphate</text>
        <dbReference type="Rhea" id="RHEA:11064"/>
        <dbReference type="ChEBI" id="CHEBI:15377"/>
        <dbReference type="ChEBI" id="CHEBI:32966"/>
        <dbReference type="ChEBI" id="CHEBI:43474"/>
        <dbReference type="ChEBI" id="CHEBI:57634"/>
        <dbReference type="EC" id="3.1.3.11"/>
    </reaction>
</comment>
<evidence type="ECO:0000256" key="9">
    <source>
        <dbReference type="ARBA" id="ARBA00023277"/>
    </source>
</evidence>
<dbReference type="VEuPathDB" id="MicrosporidiaDB:DI09_170p50"/>
<dbReference type="GO" id="GO:0006000">
    <property type="term" value="P:fructose metabolic process"/>
    <property type="evidence" value="ECO:0007669"/>
    <property type="project" value="TreeGrafter"/>
</dbReference>
<keyword evidence="8" id="KW-0460">Magnesium</keyword>
<dbReference type="InterPro" id="IPR044015">
    <property type="entry name" value="FBPase_C_dom"/>
</dbReference>
<evidence type="ECO:0000256" key="11">
    <source>
        <dbReference type="ARBA" id="ARBA00032973"/>
    </source>
</evidence>
<dbReference type="InterPro" id="IPR028343">
    <property type="entry name" value="FBPtase"/>
</dbReference>
<evidence type="ECO:0000256" key="2">
    <source>
        <dbReference type="ARBA" id="ARBA00001946"/>
    </source>
</evidence>
<dbReference type="PANTHER" id="PTHR11556:SF1">
    <property type="entry name" value="FRUCTOSE-BISPHOSPHATASE"/>
    <property type="match status" value="1"/>
</dbReference>
<dbReference type="FunFam" id="3.40.190.80:FF:000001">
    <property type="entry name" value="Fructose-1,6-bisphosphatase class 1"/>
    <property type="match status" value="1"/>
</dbReference>
<dbReference type="EMBL" id="JMKJ01000078">
    <property type="protein sequence ID" value="KGG52446.1"/>
    <property type="molecule type" value="Genomic_DNA"/>
</dbReference>
<evidence type="ECO:0000256" key="10">
    <source>
        <dbReference type="ARBA" id="ARBA00024331"/>
    </source>
</evidence>
<keyword evidence="7 13" id="KW-0378">Hydrolase</keyword>
<dbReference type="GO" id="GO:0005829">
    <property type="term" value="C:cytosol"/>
    <property type="evidence" value="ECO:0007669"/>
    <property type="project" value="TreeGrafter"/>
</dbReference>
<dbReference type="Gene3D" id="3.30.540.10">
    <property type="entry name" value="Fructose-1,6-Bisphosphatase, subunit A, domain 1"/>
    <property type="match status" value="1"/>
</dbReference>
<dbReference type="InterPro" id="IPR033391">
    <property type="entry name" value="FBPase_N"/>
</dbReference>
<evidence type="ECO:0000259" key="15">
    <source>
        <dbReference type="Pfam" id="PF18913"/>
    </source>
</evidence>
<dbReference type="Pfam" id="PF00316">
    <property type="entry name" value="FBPase"/>
    <property type="match status" value="1"/>
</dbReference>
<evidence type="ECO:0000256" key="1">
    <source>
        <dbReference type="ARBA" id="ARBA00001273"/>
    </source>
</evidence>
<dbReference type="EC" id="3.1.3.11" evidence="5"/>
<comment type="pathway">
    <text evidence="10">Carbohydrate biosynthesis.</text>
</comment>
<dbReference type="RefSeq" id="XP_013238882.1">
    <property type="nucleotide sequence ID" value="XM_013383428.1"/>
</dbReference>
<comment type="similarity">
    <text evidence="3 13">Belongs to the FBPase class 1 family.</text>
</comment>
<comment type="subunit">
    <text evidence="4">Homotetramer.</text>
</comment>
<dbReference type="InterPro" id="IPR020548">
    <property type="entry name" value="Fructose_bisphosphatase_AS"/>
</dbReference>
<name>A0A098VXI6_9MICR</name>
<feature type="domain" description="Fructose-1-6-bisphosphatase class 1 C-terminal" evidence="15">
    <location>
        <begin position="208"/>
        <end position="331"/>
    </location>
</feature>
<dbReference type="GeneID" id="25258672"/>
<evidence type="ECO:0000259" key="14">
    <source>
        <dbReference type="Pfam" id="PF00316"/>
    </source>
</evidence>
<sequence>MTVETDLVTLSRHVIHEQSHHKEASGDLTLLLMSIQVATKVISTNVRKAGIVNLYRQYANALEPELLQERKKTFKLDIISNEVFINCISSSGKVSIMVSEENQDAIIVSSSGTAKYAVVFDPLDGSSNIDAGVSIGSIFGIYRLGSTNSHSISEVLRTGSEMIAAGYAMYGSYTSLVITIGGVGGNVHGYTLDNSIGEYILTHPNIKIPPKGSIYSVNEGNSAFWDASTKRYFEKLKTLDKPYSSRYVGSMVADVHRTLLYGGIFAYPADSKSKSGKLRLLYECFPMAMICENAGGRATTGKKRILDIIPTSLHARAPIVLGSIEDVLEYEYELQNGQ</sequence>
<dbReference type="HOGENOM" id="CLU_039977_1_0_1"/>
<evidence type="ECO:0000313" key="16">
    <source>
        <dbReference type="EMBL" id="KGG52446.1"/>
    </source>
</evidence>
<dbReference type="Pfam" id="PF18913">
    <property type="entry name" value="FBPase_C"/>
    <property type="match status" value="1"/>
</dbReference>
<dbReference type="GO" id="GO:0006094">
    <property type="term" value="P:gluconeogenesis"/>
    <property type="evidence" value="ECO:0007669"/>
    <property type="project" value="TreeGrafter"/>
</dbReference>
<dbReference type="OrthoDB" id="10256725at2759"/>
<evidence type="ECO:0000256" key="7">
    <source>
        <dbReference type="ARBA" id="ARBA00022801"/>
    </source>
</evidence>
<reference evidence="16 17" key="1">
    <citation type="submission" date="2014-04" db="EMBL/GenBank/DDBJ databases">
        <title>A new species of microsporidia sheds light on the evolution of extreme parasitism.</title>
        <authorList>
            <person name="Haag K.L."/>
            <person name="James T.Y."/>
            <person name="Larsson R."/>
            <person name="Schaer T.M."/>
            <person name="Refardt D."/>
            <person name="Pombert J.-F."/>
            <person name="Ebert D."/>
        </authorList>
    </citation>
    <scope>NUCLEOTIDE SEQUENCE [LARGE SCALE GENOMIC DNA]</scope>
    <source>
        <strain evidence="16 17">UGP3</strain>
        <tissue evidence="16">Spores</tissue>
    </source>
</reference>
<evidence type="ECO:0000256" key="13">
    <source>
        <dbReference type="RuleBase" id="RU000508"/>
    </source>
</evidence>
<evidence type="ECO:0000256" key="4">
    <source>
        <dbReference type="ARBA" id="ARBA00011881"/>
    </source>
</evidence>
<dbReference type="PRINTS" id="PR00115">
    <property type="entry name" value="F16BPHPHTASE"/>
</dbReference>
<dbReference type="NCBIfam" id="NF006778">
    <property type="entry name" value="PRK09293.1-1"/>
    <property type="match status" value="1"/>
</dbReference>
<dbReference type="GO" id="GO:0030388">
    <property type="term" value="P:fructose 1,6-bisphosphate metabolic process"/>
    <property type="evidence" value="ECO:0007669"/>
    <property type="project" value="TreeGrafter"/>
</dbReference>
<evidence type="ECO:0000256" key="6">
    <source>
        <dbReference type="ARBA" id="ARBA00022723"/>
    </source>
</evidence>
<evidence type="ECO:0000256" key="5">
    <source>
        <dbReference type="ARBA" id="ARBA00013093"/>
    </source>
</evidence>
<comment type="cofactor">
    <cofactor evidence="2">
        <name>Mg(2+)</name>
        <dbReference type="ChEBI" id="CHEBI:18420"/>
    </cofactor>
</comment>
<dbReference type="CDD" id="cd00354">
    <property type="entry name" value="FBPase"/>
    <property type="match status" value="1"/>
</dbReference>
<dbReference type="AlphaFoldDB" id="A0A098VXI6"/>
<evidence type="ECO:0000256" key="12">
    <source>
        <dbReference type="ARBA" id="ARBA00070480"/>
    </source>
</evidence>
<dbReference type="Proteomes" id="UP000029725">
    <property type="component" value="Unassembled WGS sequence"/>
</dbReference>
<proteinExistence type="inferred from homology"/>
<evidence type="ECO:0000256" key="8">
    <source>
        <dbReference type="ARBA" id="ARBA00022842"/>
    </source>
</evidence>
<feature type="domain" description="Fructose-1-6-bisphosphatase class I N-terminal" evidence="14">
    <location>
        <begin position="9"/>
        <end position="204"/>
    </location>
</feature>
<protein>
    <recommendedName>
        <fullName evidence="12">Fructose-1,6-bisphosphatase</fullName>
        <ecNumber evidence="5">3.1.3.11</ecNumber>
    </recommendedName>
    <alternativeName>
        <fullName evidence="11">D-fructose-1,6-bisphosphate 1-phosphohydrolase</fullName>
    </alternativeName>
</protein>
<keyword evidence="17" id="KW-1185">Reference proteome</keyword>
<dbReference type="GO" id="GO:0042132">
    <property type="term" value="F:fructose 1,6-bisphosphate 1-phosphatase activity"/>
    <property type="evidence" value="ECO:0007669"/>
    <property type="project" value="UniProtKB-EC"/>
</dbReference>
<accession>A0A098VXI6</accession>
<gene>
    <name evidence="16" type="ORF">DI09_170p50</name>
</gene>
<dbReference type="GO" id="GO:0046872">
    <property type="term" value="F:metal ion binding"/>
    <property type="evidence" value="ECO:0007669"/>
    <property type="project" value="UniProtKB-KW"/>
</dbReference>
<dbReference type="GO" id="GO:0006002">
    <property type="term" value="P:fructose 6-phosphate metabolic process"/>
    <property type="evidence" value="ECO:0007669"/>
    <property type="project" value="TreeGrafter"/>
</dbReference>
<dbReference type="FunFam" id="3.30.540.10:FF:000002">
    <property type="entry name" value="Fructose-1,6-bisphosphatase class 1"/>
    <property type="match status" value="1"/>
</dbReference>
<dbReference type="HAMAP" id="MF_01855">
    <property type="entry name" value="FBPase_class1"/>
    <property type="match status" value="1"/>
</dbReference>
<dbReference type="PIRSF" id="PIRSF000904">
    <property type="entry name" value="FBPtase_SBPase"/>
    <property type="match status" value="1"/>
</dbReference>
<keyword evidence="6" id="KW-0479">Metal-binding</keyword>